<dbReference type="Gene3D" id="3.40.33.10">
    <property type="entry name" value="CAP"/>
    <property type="match status" value="1"/>
</dbReference>
<organism evidence="3 4">
    <name type="scientific">Kocuria dechangensis</name>
    <dbReference type="NCBI Taxonomy" id="1176249"/>
    <lineage>
        <taxon>Bacteria</taxon>
        <taxon>Bacillati</taxon>
        <taxon>Actinomycetota</taxon>
        <taxon>Actinomycetes</taxon>
        <taxon>Micrococcales</taxon>
        <taxon>Micrococcaceae</taxon>
        <taxon>Kocuria</taxon>
    </lineage>
</organism>
<evidence type="ECO:0000313" key="3">
    <source>
        <dbReference type="EMBL" id="GGG68510.1"/>
    </source>
</evidence>
<feature type="compositionally biased region" description="Low complexity" evidence="1">
    <location>
        <begin position="194"/>
        <end position="233"/>
    </location>
</feature>
<dbReference type="Pfam" id="PF08310">
    <property type="entry name" value="LGFP"/>
    <property type="match status" value="2"/>
</dbReference>
<dbReference type="PANTHER" id="PTHR31157:SF1">
    <property type="entry name" value="SCP DOMAIN-CONTAINING PROTEIN"/>
    <property type="match status" value="1"/>
</dbReference>
<evidence type="ECO:0000259" key="2">
    <source>
        <dbReference type="Pfam" id="PF00188"/>
    </source>
</evidence>
<feature type="domain" description="SCP" evidence="2">
    <location>
        <begin position="63"/>
        <end position="165"/>
    </location>
</feature>
<comment type="caution">
    <text evidence="3">The sequence shown here is derived from an EMBL/GenBank/DDBJ whole genome shotgun (WGS) entry which is preliminary data.</text>
</comment>
<reference evidence="3" key="2">
    <citation type="submission" date="2020-09" db="EMBL/GenBank/DDBJ databases">
        <authorList>
            <person name="Sun Q."/>
            <person name="Zhou Y."/>
        </authorList>
    </citation>
    <scope>NUCLEOTIDE SEQUENCE</scope>
    <source>
        <strain evidence="3">CGMCC 1.12187</strain>
    </source>
</reference>
<dbReference type="Proteomes" id="UP000638848">
    <property type="component" value="Unassembled WGS sequence"/>
</dbReference>
<gene>
    <name evidence="3" type="ORF">GCM10011374_36080</name>
</gene>
<dbReference type="InterPro" id="IPR014044">
    <property type="entry name" value="CAP_dom"/>
</dbReference>
<dbReference type="CDD" id="cd05379">
    <property type="entry name" value="CAP_bacterial"/>
    <property type="match status" value="1"/>
</dbReference>
<dbReference type="RefSeq" id="WP_188539741.1">
    <property type="nucleotide sequence ID" value="NZ_BMEQ01000030.1"/>
</dbReference>
<dbReference type="InterPro" id="IPR035940">
    <property type="entry name" value="CAP_sf"/>
</dbReference>
<feature type="region of interest" description="Disordered" evidence="1">
    <location>
        <begin position="191"/>
        <end position="237"/>
    </location>
</feature>
<dbReference type="PANTHER" id="PTHR31157">
    <property type="entry name" value="SCP DOMAIN-CONTAINING PROTEIN"/>
    <property type="match status" value="1"/>
</dbReference>
<accession>A0A917H5C4</accession>
<name>A0A917H5C4_9MICC</name>
<sequence length="351" mass="36896">MAKHRLAPARPHGRTASLAVAAGLGVSTVAGAPLVLAAPAQAAAQDIVELGPAQRQSDAQIILDELNRYRASLGVRPLKHSATLSQVVQKESDRQVTEEAFSHSTSFLQDPRTGPWTSANEVIALEYHRDVRALVRWWIASPAHDKAIKDPRHEVIGVGLSYADGSLSRTGQPWQVLSTVNLYGYANGGAPADSSARVSGAPSSAPSSTSSGVAPQSTTSAAPWAAAAPQAPATDHPVVNGIGARYWELGGPAGPGQPLMAERGGLRDGGVYQDFARDGVRTTVYWSPATGAQPVKTSGAIGHRFLATGGVDGYGYPLTGEVPTADGYYQKFSNGYTVHWSRSTQQVWATR</sequence>
<protein>
    <recommendedName>
        <fullName evidence="2">SCP domain-containing protein</fullName>
    </recommendedName>
</protein>
<dbReference type="AlphaFoldDB" id="A0A917H5C4"/>
<dbReference type="InterPro" id="IPR013207">
    <property type="entry name" value="LGFP"/>
</dbReference>
<dbReference type="Pfam" id="PF00188">
    <property type="entry name" value="CAP"/>
    <property type="match status" value="1"/>
</dbReference>
<reference evidence="3" key="1">
    <citation type="journal article" date="2014" name="Int. J. Syst. Evol. Microbiol.">
        <title>Complete genome sequence of Corynebacterium casei LMG S-19264T (=DSM 44701T), isolated from a smear-ripened cheese.</title>
        <authorList>
            <consortium name="US DOE Joint Genome Institute (JGI-PGF)"/>
            <person name="Walter F."/>
            <person name="Albersmeier A."/>
            <person name="Kalinowski J."/>
            <person name="Ruckert C."/>
        </authorList>
    </citation>
    <scope>NUCLEOTIDE SEQUENCE</scope>
    <source>
        <strain evidence="3">CGMCC 1.12187</strain>
    </source>
</reference>
<evidence type="ECO:0000313" key="4">
    <source>
        <dbReference type="Proteomes" id="UP000638848"/>
    </source>
</evidence>
<proteinExistence type="predicted"/>
<keyword evidence="4" id="KW-1185">Reference proteome</keyword>
<dbReference type="EMBL" id="BMEQ01000030">
    <property type="protein sequence ID" value="GGG68510.1"/>
    <property type="molecule type" value="Genomic_DNA"/>
</dbReference>
<dbReference type="SUPFAM" id="SSF55797">
    <property type="entry name" value="PR-1-like"/>
    <property type="match status" value="1"/>
</dbReference>
<evidence type="ECO:0000256" key="1">
    <source>
        <dbReference type="SAM" id="MobiDB-lite"/>
    </source>
</evidence>